<gene>
    <name evidence="2" type="ORF">GSTUAT00001332001</name>
</gene>
<dbReference type="Proteomes" id="UP001412239">
    <property type="component" value="Unassembled WGS sequence"/>
</dbReference>
<dbReference type="EMBL" id="LN890957">
    <property type="protein sequence ID" value="CUS14601.1"/>
    <property type="molecule type" value="Genomic_DNA"/>
</dbReference>
<dbReference type="AlphaFoldDB" id="A0A292Q694"/>
<feature type="compositionally biased region" description="Low complexity" evidence="1">
    <location>
        <begin position="493"/>
        <end position="506"/>
    </location>
</feature>
<sequence>MALEPHLNEGNIPCARADYPPQVYSVELLGQVRDGIGHSPPPASSPSTQTKAYRPVNESRNYARTHGCSTLLNYEPVFLFNDTFEISPVPGSSQLEYTPIGSVTAAFGSLSNPTLTTYPTYIDRHRIPQFIPFSRVEKAAGTDRGCYMTVFNSVVQVPGKEFGVVWFMKMRGGTSGRGADVFCGVGVAEVRIDGERGPRCDRKGALVFDGFGPRWGDISTVIHGDYIYLYGSGAPASFAFDGSYNDPVQKTSHPTATRDSKLDVPIYLCRVPHRNRAYWCAENYKCWNGENFVNFPQVPQFPITPFPLYQQGRVIPRPPPVFKCVMKNVQSGTIMHSQLFSEQGHFIFIGCELGGGENKEVVIKMRLADEPMGPWFGEASLFNLNKVNRGNNGVKFGVHAHSWASNLENGEILVSWTEPWPGGVEMARVKLVMKPSPIVMVSTASATTTTTTNVVQSSIHSEENPRAVIGDYFDEEPIPEDLEPELKPESESEPGSGSGPEPKSGFEFEFEFEPVSQPEPESEEDEELKLRKRTKARDKALAKLAGSYRREEDSDGDTESVFDFKAAFQNLFGRPRPASPSSIVPYPSGYDLRTAIPGDITGSWILNERDCRYSNVFNNHDGQDQQIATLGRQLEVTANSDNCTNSSSANSSPHTNNQSSWLNDSDTNTDYSTSVPPTASLITSATNTAPQYAPSGPNAFPYQHLHGTSPPLPGAETATEKSLPSVFDTDSSSQASDSTTVPKKKSPHRKNLWGKKARAEVGEEVGGGNEKKGWKNSIKKSAIAKFLRGGV</sequence>
<feature type="region of interest" description="Disordered" evidence="1">
    <location>
        <begin position="34"/>
        <end position="53"/>
    </location>
</feature>
<evidence type="ECO:0000256" key="1">
    <source>
        <dbReference type="SAM" id="MobiDB-lite"/>
    </source>
</evidence>
<feature type="compositionally biased region" description="Polar residues" evidence="1">
    <location>
        <begin position="639"/>
        <end position="690"/>
    </location>
</feature>
<keyword evidence="3" id="KW-1185">Reference proteome</keyword>
<proteinExistence type="predicted"/>
<feature type="region of interest" description="Disordered" evidence="1">
    <location>
        <begin position="639"/>
        <end position="774"/>
    </location>
</feature>
<feature type="region of interest" description="Disordered" evidence="1">
    <location>
        <begin position="448"/>
        <end position="467"/>
    </location>
</feature>
<feature type="compositionally biased region" description="Low complexity" evidence="1">
    <location>
        <begin position="728"/>
        <end position="740"/>
    </location>
</feature>
<evidence type="ECO:0000313" key="3">
    <source>
        <dbReference type="Proteomes" id="UP001412239"/>
    </source>
</evidence>
<reference evidence="2" key="1">
    <citation type="submission" date="2015-10" db="EMBL/GenBank/DDBJ databases">
        <authorList>
            <person name="Regsiter A."/>
            <person name="william w."/>
        </authorList>
    </citation>
    <scope>NUCLEOTIDE SEQUENCE</scope>
    <source>
        <strain evidence="2">Montdore</strain>
    </source>
</reference>
<feature type="compositionally biased region" description="Basic residues" evidence="1">
    <location>
        <begin position="742"/>
        <end position="756"/>
    </location>
</feature>
<organism evidence="2 3">
    <name type="scientific">Tuber aestivum</name>
    <name type="common">summer truffle</name>
    <dbReference type="NCBI Taxonomy" id="59557"/>
    <lineage>
        <taxon>Eukaryota</taxon>
        <taxon>Fungi</taxon>
        <taxon>Dikarya</taxon>
        <taxon>Ascomycota</taxon>
        <taxon>Pezizomycotina</taxon>
        <taxon>Pezizomycetes</taxon>
        <taxon>Pezizales</taxon>
        <taxon>Tuberaceae</taxon>
        <taxon>Tuber</taxon>
    </lineage>
</organism>
<feature type="region of interest" description="Disordered" evidence="1">
    <location>
        <begin position="478"/>
        <end position="506"/>
    </location>
</feature>
<accession>A0A292Q694</accession>
<name>A0A292Q694_9PEZI</name>
<evidence type="ECO:0000313" key="2">
    <source>
        <dbReference type="EMBL" id="CUS14601.1"/>
    </source>
</evidence>
<protein>
    <submittedName>
        <fullName evidence="2">Uncharacterized protein</fullName>
    </submittedName>
</protein>
<feature type="region of interest" description="Disordered" evidence="1">
    <location>
        <begin position="512"/>
        <end position="531"/>
    </location>
</feature>